<gene>
    <name evidence="1" type="ORF">LSCP400_05151</name>
</gene>
<reference evidence="1" key="2">
    <citation type="journal article" date="2014" name="Genome Announc.">
        <title>Draft Genome Sequence of a Novel Lactobacillus salivarius Strain Isolated from Piglet.</title>
        <authorList>
            <person name="Mackenzie D.A."/>
            <person name="McLay K."/>
            <person name="Roos S."/>
            <person name="Walter J."/>
            <person name="Swarbreck D."/>
            <person name="Drou N."/>
            <person name="Crossman L.C."/>
            <person name="Juge N."/>
        </authorList>
    </citation>
    <scope>NUCLEOTIDE SEQUENCE [LARGE SCALE GENOMIC DNA]</scope>
    <source>
        <strain>cp400</strain>
    </source>
</reference>
<name>V6DJ01_9LACO</name>
<accession>V6DJ01</accession>
<proteinExistence type="predicted"/>
<dbReference type="EMBL" id="CBVR010000005">
    <property type="protein sequence ID" value="CDK34715.1"/>
    <property type="molecule type" value="Genomic_DNA"/>
</dbReference>
<reference evidence="1" key="1">
    <citation type="submission" date="2013-10" db="EMBL/GenBank/DDBJ databases">
        <authorList>
            <person name="Crossman L."/>
        </authorList>
    </citation>
    <scope>NUCLEOTIDE SEQUENCE</scope>
</reference>
<protein>
    <submittedName>
        <fullName evidence="1">Uncharacterized protein</fullName>
    </submittedName>
</protein>
<comment type="caution">
    <text evidence="1">The sequence shown here is derived from an EMBL/GenBank/DDBJ whole genome shotgun (WGS) entry which is preliminary data.</text>
</comment>
<organism evidence="1">
    <name type="scientific">Ligilactobacillus salivarius cp400</name>
    <dbReference type="NCBI Taxonomy" id="1273133"/>
    <lineage>
        <taxon>Bacteria</taxon>
        <taxon>Bacillati</taxon>
        <taxon>Bacillota</taxon>
        <taxon>Bacilli</taxon>
        <taxon>Lactobacillales</taxon>
        <taxon>Lactobacillaceae</taxon>
        <taxon>Ligilactobacillus</taxon>
    </lineage>
</organism>
<sequence>MEFSQERMCWVEKLLQEKEDTLEYSIARDKLIEMHILPDDPIVKSNDDYWKKLMN</sequence>
<dbReference type="AlphaFoldDB" id="V6DJ01"/>
<evidence type="ECO:0000313" key="1">
    <source>
        <dbReference type="EMBL" id="CDK34715.1"/>
    </source>
</evidence>